<organism evidence="2 3">
    <name type="scientific">Giardia intestinalis (strain ATCC 50803 / WB clone C6)</name>
    <name type="common">Giardia lamblia</name>
    <dbReference type="NCBI Taxonomy" id="184922"/>
    <lineage>
        <taxon>Eukaryota</taxon>
        <taxon>Metamonada</taxon>
        <taxon>Diplomonadida</taxon>
        <taxon>Hexamitidae</taxon>
        <taxon>Giardiinae</taxon>
        <taxon>Giardia</taxon>
    </lineage>
</organism>
<dbReference type="OMA" id="STIPTFC"/>
<dbReference type="VEuPathDB" id="GiardiaDB:GL50803_9198"/>
<protein>
    <submittedName>
        <fullName evidence="2">Uncharacterized protein</fullName>
    </submittedName>
</protein>
<dbReference type="RefSeq" id="XP_001708874.1">
    <property type="nucleotide sequence ID" value="XM_001708822.1"/>
</dbReference>
<feature type="region of interest" description="Disordered" evidence="1">
    <location>
        <begin position="727"/>
        <end position="747"/>
    </location>
</feature>
<evidence type="ECO:0000313" key="2">
    <source>
        <dbReference type="EMBL" id="KAE8305399.1"/>
    </source>
</evidence>
<keyword evidence="3" id="KW-1185">Reference proteome</keyword>
<dbReference type="KEGG" id="gla:GL50803_009198"/>
<accession>A8B7S9</accession>
<gene>
    <name evidence="2" type="ORF">GL50803_009198</name>
</gene>
<dbReference type="AlphaFoldDB" id="A8B7S9"/>
<reference evidence="2 3" key="1">
    <citation type="journal article" date="2007" name="Science">
        <title>Genomic minimalism in the early diverging intestinal parasite Giardia lamblia.</title>
        <authorList>
            <person name="Morrison H.G."/>
            <person name="McArthur A.G."/>
            <person name="Gillin F.D."/>
            <person name="Aley S.B."/>
            <person name="Adam R.D."/>
            <person name="Olsen G.J."/>
            <person name="Best A.A."/>
            <person name="Cande W.Z."/>
            <person name="Chen F."/>
            <person name="Cipriano M.J."/>
            <person name="Davids B.J."/>
            <person name="Dawson S.C."/>
            <person name="Elmendorf H.G."/>
            <person name="Hehl A.B."/>
            <person name="Holder M.E."/>
            <person name="Huse S.M."/>
            <person name="Kim U.U."/>
            <person name="Lasek-Nesselquist E."/>
            <person name="Manning G."/>
            <person name="Nigam A."/>
            <person name="Nixon J.E."/>
            <person name="Palm D."/>
            <person name="Passamaneck N.E."/>
            <person name="Prabhu A."/>
            <person name="Reich C.I."/>
            <person name="Reiner D.S."/>
            <person name="Samuelson J."/>
            <person name="Svard S.G."/>
            <person name="Sogin M.L."/>
        </authorList>
    </citation>
    <scope>NUCLEOTIDE SEQUENCE [LARGE SCALE GENOMIC DNA]</scope>
    <source>
        <strain evidence="2 3">WB C6</strain>
    </source>
</reference>
<dbReference type="HOGENOM" id="CLU_349666_0_0_1"/>
<sequence length="806" mass="89307">MLIETFALLGSEDTQGGLTFVTSSQYALLKELLERIWEAVEQLHDSSLLFYKGGRRGIPVVLQRMCFTEDALIFRLLGSLLKRLDDIYAGRYDMGISILSVSQGNRAICLFTGAETTLLDCEAYHVVSLPAIKSLIGYAHHTYSAEATTSTIIIRLIVVLPTAAIRIYLVEPPGQFESAHYFDSIAALSELGDLGTDSRQVDEAITHWCNMQDYFAQIVTSTIPTFCYIENALSQGMKVDVSTVEDLDPEVQLLTESNCNDGTIVQLSWVSGVQHRPVRFPQHTPRLHSPKAILQANVWRQIGGKLPDEALLDLHLYNAYVELDLDIGSKCVSRSESPVHLPLCQASSADADISSAPPVALHVLKSLHSPGQSNNNDQLSLSAILEPNNACTPSATSLSGLSGVLCESSTSHLSQGNSARVCPGGNLSSEYIEATRSFIIAGEELKKIRQETEHLSERLFMIGRSNMQQKLAIISNAVSFWEQFLSFTSPMNTTGRGLCDPAGLSCTFYNRPKSNETVTHAVHKKLRDFTGLPCRARSVLCRRVEETKEELSDLFPPIVMPFIQAIKHELDIYQQLIRVYHAFDKRNCSELLYNDVDPKHPDRIVVRFLTEEIEGHKRHSALAVKKISSLSSILPFDKTSETPSSNNKKSPLVTCEHSSMVTSATEIQPALAELRDYVSTSMKKVFRNAECVQKSFMSQTEVKVCLYTNRKIKHALDQLKKDFEGGYSRTQSARTPKRSSSSSRSPLESTWRIHSSIKAALTKLIDRLADVDALTPDITSIAASLATCKDASAALKQSIRRLMTRS</sequence>
<evidence type="ECO:0000313" key="3">
    <source>
        <dbReference type="Proteomes" id="UP000001548"/>
    </source>
</evidence>
<dbReference type="GeneID" id="5701791"/>
<name>A8B7S9_GIAIC</name>
<dbReference type="Proteomes" id="UP000001548">
    <property type="component" value="Unassembled WGS sequence"/>
</dbReference>
<comment type="caution">
    <text evidence="2">The sequence shown here is derived from an EMBL/GenBank/DDBJ whole genome shotgun (WGS) entry which is preliminary data.</text>
</comment>
<proteinExistence type="predicted"/>
<dbReference type="EMBL" id="AACB03000001">
    <property type="protein sequence ID" value="KAE8305399.1"/>
    <property type="molecule type" value="Genomic_DNA"/>
</dbReference>
<evidence type="ECO:0000256" key="1">
    <source>
        <dbReference type="SAM" id="MobiDB-lite"/>
    </source>
</evidence>